<accession>A0ABV0V7S4</accession>
<name>A0ABV0V7S4_9TELE</name>
<gene>
    <name evidence="2" type="ORF">ILYODFUR_021257</name>
</gene>
<dbReference type="Proteomes" id="UP001482620">
    <property type="component" value="Unassembled WGS sequence"/>
</dbReference>
<organism evidence="2 3">
    <name type="scientific">Ilyodon furcidens</name>
    <name type="common">goldbreast splitfin</name>
    <dbReference type="NCBI Taxonomy" id="33524"/>
    <lineage>
        <taxon>Eukaryota</taxon>
        <taxon>Metazoa</taxon>
        <taxon>Chordata</taxon>
        <taxon>Craniata</taxon>
        <taxon>Vertebrata</taxon>
        <taxon>Euteleostomi</taxon>
        <taxon>Actinopterygii</taxon>
        <taxon>Neopterygii</taxon>
        <taxon>Teleostei</taxon>
        <taxon>Neoteleostei</taxon>
        <taxon>Acanthomorphata</taxon>
        <taxon>Ovalentaria</taxon>
        <taxon>Atherinomorphae</taxon>
        <taxon>Cyprinodontiformes</taxon>
        <taxon>Goodeidae</taxon>
        <taxon>Ilyodon</taxon>
    </lineage>
</organism>
<sequence>MNGKGREGCRWQPTRKGQKLHTQMGTMDTNPEILMSRVVSNLKQRQGCVFIITHTTKRVAVKGYPILVSPFPLLPPPLFLSCMHISHSHEITHTVGPGQCTHARTHARTHTQTHTHTHNFATPVEHRCQAEKERQMYSFTFYCAWIEC</sequence>
<evidence type="ECO:0000313" key="3">
    <source>
        <dbReference type="Proteomes" id="UP001482620"/>
    </source>
</evidence>
<reference evidence="2 3" key="1">
    <citation type="submission" date="2021-06" db="EMBL/GenBank/DDBJ databases">
        <authorList>
            <person name="Palmer J.M."/>
        </authorList>
    </citation>
    <scope>NUCLEOTIDE SEQUENCE [LARGE SCALE GENOMIC DNA]</scope>
    <source>
        <strain evidence="3">if_2019</strain>
        <tissue evidence="2">Muscle</tissue>
    </source>
</reference>
<feature type="region of interest" description="Disordered" evidence="1">
    <location>
        <begin position="1"/>
        <end position="22"/>
    </location>
</feature>
<dbReference type="EMBL" id="JAHRIQ010094935">
    <property type="protein sequence ID" value="MEQ2252388.1"/>
    <property type="molecule type" value="Genomic_DNA"/>
</dbReference>
<keyword evidence="3" id="KW-1185">Reference proteome</keyword>
<evidence type="ECO:0000256" key="1">
    <source>
        <dbReference type="SAM" id="MobiDB-lite"/>
    </source>
</evidence>
<comment type="caution">
    <text evidence="2">The sequence shown here is derived from an EMBL/GenBank/DDBJ whole genome shotgun (WGS) entry which is preliminary data.</text>
</comment>
<proteinExistence type="predicted"/>
<evidence type="ECO:0000313" key="2">
    <source>
        <dbReference type="EMBL" id="MEQ2252388.1"/>
    </source>
</evidence>
<protein>
    <submittedName>
        <fullName evidence="2">Uncharacterized protein</fullName>
    </submittedName>
</protein>